<protein>
    <submittedName>
        <fullName evidence="2">SGNH domain-containing protein</fullName>
    </submittedName>
</protein>
<sequence length="336" mass="38367">MIFLISTLQYELFEKRLLQTKRWIVGALFIGILILVSSPQGLGIFTKISNHPAIALNEQIAENCKENDRVVQCRWDSEMLQVAKKPTADGAYFCSYDGPGDVTALFTGNSFALRQIVGVKKALQKHYKKIYLAARPACLVFEDFNDSLDKQWQCDELYNKTAEFVAKLNPDFLIITQMLAGNPKFASPVTLEQARNDETTRILAEHLKVLSAYVKNIFIIEPHPKFNYHPASKLAQLLSQDKPTDDVVQNYEDWKTQIDPAWNRLLAAMETCPKCVPIQIRDLFCQNDTCDLYEPETKLSLYCDAAHFSPHGVQRLVPILREKFFEAIKNFVPQND</sequence>
<accession>A0AC34Q3C7</accession>
<proteinExistence type="predicted"/>
<reference evidence="2" key="1">
    <citation type="submission" date="2022-11" db="UniProtKB">
        <authorList>
            <consortium name="WormBaseParasite"/>
        </authorList>
    </citation>
    <scope>IDENTIFICATION</scope>
</reference>
<organism evidence="1 2">
    <name type="scientific">Panagrolaimus sp. JU765</name>
    <dbReference type="NCBI Taxonomy" id="591449"/>
    <lineage>
        <taxon>Eukaryota</taxon>
        <taxon>Metazoa</taxon>
        <taxon>Ecdysozoa</taxon>
        <taxon>Nematoda</taxon>
        <taxon>Chromadorea</taxon>
        <taxon>Rhabditida</taxon>
        <taxon>Tylenchina</taxon>
        <taxon>Panagrolaimomorpha</taxon>
        <taxon>Panagrolaimoidea</taxon>
        <taxon>Panagrolaimidae</taxon>
        <taxon>Panagrolaimus</taxon>
    </lineage>
</organism>
<dbReference type="WBParaSite" id="JU765_v2.g12520.t1">
    <property type="protein sequence ID" value="JU765_v2.g12520.t1"/>
    <property type="gene ID" value="JU765_v2.g12520"/>
</dbReference>
<evidence type="ECO:0000313" key="2">
    <source>
        <dbReference type="WBParaSite" id="JU765_v2.g12520.t1"/>
    </source>
</evidence>
<evidence type="ECO:0000313" key="1">
    <source>
        <dbReference type="Proteomes" id="UP000887576"/>
    </source>
</evidence>
<name>A0AC34Q3C7_9BILA</name>
<dbReference type="Proteomes" id="UP000887576">
    <property type="component" value="Unplaced"/>
</dbReference>